<evidence type="ECO:0000313" key="2">
    <source>
        <dbReference type="EMBL" id="GAA1644544.1"/>
    </source>
</evidence>
<dbReference type="SUPFAM" id="SSF89733">
    <property type="entry name" value="L-sulfolactate dehydrogenase-like"/>
    <property type="match status" value="1"/>
</dbReference>
<organism evidence="2 3">
    <name type="scientific">Nonomuraea maheshkhaliensis</name>
    <dbReference type="NCBI Taxonomy" id="419590"/>
    <lineage>
        <taxon>Bacteria</taxon>
        <taxon>Bacillati</taxon>
        <taxon>Actinomycetota</taxon>
        <taxon>Actinomycetes</taxon>
        <taxon>Streptosporangiales</taxon>
        <taxon>Streptosporangiaceae</taxon>
        <taxon>Nonomuraea</taxon>
    </lineage>
</organism>
<dbReference type="InterPro" id="IPR043143">
    <property type="entry name" value="Mal/L-sulf/L-lact_DH-like_NADP"/>
</dbReference>
<dbReference type="EMBL" id="BAAAMU010000034">
    <property type="protein sequence ID" value="GAA1644544.1"/>
    <property type="molecule type" value="Genomic_DNA"/>
</dbReference>
<evidence type="ECO:0000256" key="1">
    <source>
        <dbReference type="ARBA" id="ARBA00023002"/>
    </source>
</evidence>
<sequence>MLVDPEGEGRPSTDPADFYRGGALLPSGGHKGYGLSALIELVGGLLTGTGTACSPGYDGTFGTVITRWTSRRA</sequence>
<proteinExistence type="predicted"/>
<comment type="caution">
    <text evidence="2">The sequence shown here is derived from an EMBL/GenBank/DDBJ whole genome shotgun (WGS) entry which is preliminary data.</text>
</comment>
<dbReference type="Proteomes" id="UP001500064">
    <property type="component" value="Unassembled WGS sequence"/>
</dbReference>
<evidence type="ECO:0000313" key="3">
    <source>
        <dbReference type="Proteomes" id="UP001500064"/>
    </source>
</evidence>
<accession>A0ABP4RB97</accession>
<dbReference type="InterPro" id="IPR003767">
    <property type="entry name" value="Malate/L-lactate_DH-like"/>
</dbReference>
<reference evidence="3" key="1">
    <citation type="journal article" date="2019" name="Int. J. Syst. Evol. Microbiol.">
        <title>The Global Catalogue of Microorganisms (GCM) 10K type strain sequencing project: providing services to taxonomists for standard genome sequencing and annotation.</title>
        <authorList>
            <consortium name="The Broad Institute Genomics Platform"/>
            <consortium name="The Broad Institute Genome Sequencing Center for Infectious Disease"/>
            <person name="Wu L."/>
            <person name="Ma J."/>
        </authorList>
    </citation>
    <scope>NUCLEOTIDE SEQUENCE [LARGE SCALE GENOMIC DNA]</scope>
    <source>
        <strain evidence="3">JCM 13929</strain>
    </source>
</reference>
<dbReference type="Gene3D" id="3.30.1370.60">
    <property type="entry name" value="Hypothetical oxidoreductase yiak, domain 2"/>
    <property type="match status" value="1"/>
</dbReference>
<dbReference type="InterPro" id="IPR036111">
    <property type="entry name" value="Mal/L-sulfo/L-lacto_DH-like_sf"/>
</dbReference>
<keyword evidence="1" id="KW-0560">Oxidoreductase</keyword>
<keyword evidence="3" id="KW-1185">Reference proteome</keyword>
<dbReference type="Pfam" id="PF02615">
    <property type="entry name" value="Ldh_2"/>
    <property type="match status" value="1"/>
</dbReference>
<name>A0ABP4RB97_9ACTN</name>
<gene>
    <name evidence="2" type="ORF">GCM10009733_047070</name>
</gene>
<protein>
    <submittedName>
        <fullName evidence="2">Uncharacterized protein</fullName>
    </submittedName>
</protein>